<keyword evidence="11" id="KW-0594">Phospholipid biosynthesis</keyword>
<dbReference type="Proteomes" id="UP001497444">
    <property type="component" value="Chromosome 5"/>
</dbReference>
<keyword evidence="8" id="KW-0443">Lipid metabolism</keyword>
<accession>A0ABP0X4L1</accession>
<evidence type="ECO:0000313" key="19">
    <source>
        <dbReference type="Proteomes" id="UP001497444"/>
    </source>
</evidence>
<evidence type="ECO:0000256" key="15">
    <source>
        <dbReference type="ARBA" id="ARBA00041701"/>
    </source>
</evidence>
<evidence type="ECO:0000259" key="17">
    <source>
        <dbReference type="Pfam" id="PF00931"/>
    </source>
</evidence>
<evidence type="ECO:0000256" key="9">
    <source>
        <dbReference type="ARBA" id="ARBA00023128"/>
    </source>
</evidence>
<sequence length="1704" mass="195346">MLRNLFFGKRPSTDLDTERSVCRKASPSTTPSRASHDNYQDNEGRSVHQLWPLEDRVRSTNFDVVFFHGLHWPSEKEAWKSTWTQLDDPQDCWPQNWLPQDLDENVRVLAISYDACPTQSEEKGSIDDVSEIGKNILQTLVLSDEWRLGRQHGFVLIGHCFGGLVIKSLVEEARKRARLGNVRNAIDRKAKASAEMFLKNLKGVVFYAVPHSGSKNLISYFSRCNQITIPRRIVKLAGFMQNVQPLQLKMENLSTTFDAIVEDLSINVYAFVEGKPMKDVGFRLVEKAAALRSAGENHYTLEDCDHSTVCKPSGKNHPSYELLLGFIRTCRQEGPIKSNTYLGFECNWKENFQFYVEPSNLPNILLQKLVEGSNNILVYGGFGYGKTTLVKYVLYKNAKELDTIFHGGIFHMRYGHKDNELLSCQKELIRALHLNPQELQGLECWQIESVRAKLADLLNARSGPILLFIDEVWNGEMIDKSPEFKRTKGSKLLVTSRFNLKPNQPNWDRIEMNRITNCNAAAQLLARKAANNPDETKFPLGCEKIAEIFLFKCDGCLFAITVIGATLGENKAQTPEKWKDVYEKFEYYADKAPAAEDYKGESKTIFAAIKLSLEYGQEKSDRVGMENILLTISLFHWECPVIVVHLVWSYLQPQPEINHFKMLLKYLIDRNLVDNSRNGWFASEGFLLDSWEFKPLRLHELIKEYVLRKLPAIDICNVLEKGSEEKKFLLATFLPICGTRHTNLEFALFLGQFYYEEWKLDHLYTLLGSEAENAILLASQPHKVTEKDVNAFFQILNFDKIRAWAAAVILARLAKHFYGDDILQHRSIQGCIQNLKHQWKLVTLDGEFITEYICKIALMLLKYRTFAEQFAIDEDFMEIMTNIIMQNLFQCNFFYTNEALLLLLLFTLSQHKNVRNIFYQNYTKISMKNILKQISLRLIHETKLVQPMNEDRSSHRLFRILNLSLQHEDMLAMQIIDKGGDDIVLGIFHYFFTNVSISHDNTKLLFSILEGFTKQKEGEAIIIKHVHLLLQFFIGVNDCHIRDGVRKLVRHKGIAQALIAQEGVELLVGALERRKVAVVPPILQCLFFENEEFAYKVIARGGWRMITKGMQLMSSCGMFQFSLMHIAKEMASKGEIQELVMEVINENNSEYCLKLLENLVTDHMDIMREEFIAKGAIRFLLTSLASFNHSKKFEIITSGLVQRLALDKGVKEMLAHNGIQMLVQLLVPRPNDNNGMNNWYVKKIINIIELSIEGLEDPMKLLKSSIDDIDVLKMHNTLLRQYHSITLFFFPQTLDVDINIGKEWLNSLGPPFNASNMSSCLHKDDYEGDYKNDIDVVLNLSRLSKHIDIASMIMANEGILERFLIQLSKGNLDNDAFQLLKVVLQHERVATDVVRQRPSFIKELLQLFLMEKPTFLNDRRYSVASLLLVLAKHGGVFIKFIVNSDGIQIFLQEASLENWIGHCDVIEVLGIMAKDEDHALQIEKAGGSKMLLRAISCYLQYVHDIHLKKIMMPYDRFIKEYEDDHLVMCCLNSLSLLINHEEIAKQILTKECGIITLVDVMQTASQLWSSITLTLRESVISKKLMQIKSLMLTILSNVASTLALMAKLHPHIIISRKVNEDVLKGIFQLEGTVIDEHQALKKALQHLLDIKKFHTKAWNCQQLRSKTIDIRSYEGKLGECQAHFGVKGTSNEGQSSGTTKEDYD</sequence>
<evidence type="ECO:0000256" key="7">
    <source>
        <dbReference type="ARBA" id="ARBA00022989"/>
    </source>
</evidence>
<keyword evidence="5" id="KW-0812">Transmembrane</keyword>
<feature type="domain" description="NB-ARC" evidence="17">
    <location>
        <begin position="365"/>
        <end position="498"/>
    </location>
</feature>
<evidence type="ECO:0000256" key="4">
    <source>
        <dbReference type="ARBA" id="ARBA00022516"/>
    </source>
</evidence>
<feature type="region of interest" description="Disordered" evidence="16">
    <location>
        <begin position="13"/>
        <end position="41"/>
    </location>
</feature>
<dbReference type="SUPFAM" id="SSF48371">
    <property type="entry name" value="ARM repeat"/>
    <property type="match status" value="1"/>
</dbReference>
<evidence type="ECO:0000256" key="6">
    <source>
        <dbReference type="ARBA" id="ARBA00022824"/>
    </source>
</evidence>
<gene>
    <name evidence="18" type="ORF">CSSPJE1EN1_LOCUS19534</name>
</gene>
<comment type="similarity">
    <text evidence="13">Belongs to the SERAC1 family.</text>
</comment>
<dbReference type="Pfam" id="PF00931">
    <property type="entry name" value="NB-ARC"/>
    <property type="match status" value="1"/>
</dbReference>
<keyword evidence="6" id="KW-0256">Endoplasmic reticulum</keyword>
<dbReference type="InterPro" id="IPR029058">
    <property type="entry name" value="AB_hydrolase_fold"/>
</dbReference>
<dbReference type="InterPro" id="IPR016024">
    <property type="entry name" value="ARM-type_fold"/>
</dbReference>
<dbReference type="InterPro" id="IPR052374">
    <property type="entry name" value="SERAC1"/>
</dbReference>
<dbReference type="PANTHER" id="PTHR48182:SF2">
    <property type="entry name" value="PROTEIN SERAC1"/>
    <property type="match status" value="1"/>
</dbReference>
<evidence type="ECO:0000256" key="3">
    <source>
        <dbReference type="ARBA" id="ARBA00004240"/>
    </source>
</evidence>
<keyword evidence="10" id="KW-0472">Membrane</keyword>
<dbReference type="InterPro" id="IPR027417">
    <property type="entry name" value="P-loop_NTPase"/>
</dbReference>
<dbReference type="EMBL" id="OZ020100">
    <property type="protein sequence ID" value="CAK9274056.1"/>
    <property type="molecule type" value="Genomic_DNA"/>
</dbReference>
<name>A0ABP0X4L1_9BRYO</name>
<evidence type="ECO:0000256" key="12">
    <source>
        <dbReference type="ARBA" id="ARBA00023264"/>
    </source>
</evidence>
<evidence type="ECO:0000256" key="10">
    <source>
        <dbReference type="ARBA" id="ARBA00023136"/>
    </source>
</evidence>
<dbReference type="SUPFAM" id="SSF52540">
    <property type="entry name" value="P-loop containing nucleoside triphosphate hydrolases"/>
    <property type="match status" value="1"/>
</dbReference>
<keyword evidence="4" id="KW-0444">Lipid biosynthesis</keyword>
<dbReference type="PANTHER" id="PTHR48182">
    <property type="entry name" value="PROTEIN SERAC1"/>
    <property type="match status" value="1"/>
</dbReference>
<evidence type="ECO:0000256" key="5">
    <source>
        <dbReference type="ARBA" id="ARBA00022692"/>
    </source>
</evidence>
<evidence type="ECO:0000256" key="8">
    <source>
        <dbReference type="ARBA" id="ARBA00023098"/>
    </source>
</evidence>
<keyword evidence="9" id="KW-0496">Mitochondrion</keyword>
<dbReference type="Gene3D" id="3.40.50.300">
    <property type="entry name" value="P-loop containing nucleotide triphosphate hydrolases"/>
    <property type="match status" value="1"/>
</dbReference>
<evidence type="ECO:0000256" key="1">
    <source>
        <dbReference type="ARBA" id="ARBA00004167"/>
    </source>
</evidence>
<keyword evidence="7" id="KW-1133">Transmembrane helix</keyword>
<dbReference type="Gene3D" id="3.40.50.1820">
    <property type="entry name" value="alpha/beta hydrolase"/>
    <property type="match status" value="1"/>
</dbReference>
<protein>
    <recommendedName>
        <fullName evidence="14">Protein SERAC1</fullName>
    </recommendedName>
    <alternativeName>
        <fullName evidence="15">Serine active site-containing protein 1</fullName>
    </alternativeName>
</protein>
<evidence type="ECO:0000256" key="11">
    <source>
        <dbReference type="ARBA" id="ARBA00023209"/>
    </source>
</evidence>
<evidence type="ECO:0000256" key="14">
    <source>
        <dbReference type="ARBA" id="ARBA00040991"/>
    </source>
</evidence>
<evidence type="ECO:0000256" key="2">
    <source>
        <dbReference type="ARBA" id="ARBA00004173"/>
    </source>
</evidence>
<dbReference type="InterPro" id="IPR011989">
    <property type="entry name" value="ARM-like"/>
</dbReference>
<keyword evidence="12" id="KW-1208">Phospholipid metabolism</keyword>
<reference evidence="18" key="1">
    <citation type="submission" date="2024-02" db="EMBL/GenBank/DDBJ databases">
        <authorList>
            <consortium name="ELIXIR-Norway"/>
            <consortium name="Elixir Norway"/>
        </authorList>
    </citation>
    <scope>NUCLEOTIDE SEQUENCE</scope>
</reference>
<dbReference type="InterPro" id="IPR002182">
    <property type="entry name" value="NB-ARC"/>
</dbReference>
<comment type="subcellular location">
    <subcellularLocation>
        <location evidence="3">Endoplasmic reticulum</location>
    </subcellularLocation>
    <subcellularLocation>
        <location evidence="1">Membrane</location>
        <topology evidence="1">Single-pass membrane protein</topology>
    </subcellularLocation>
    <subcellularLocation>
        <location evidence="2">Mitochondrion</location>
    </subcellularLocation>
</comment>
<dbReference type="SUPFAM" id="SSF53474">
    <property type="entry name" value="alpha/beta-Hydrolases"/>
    <property type="match status" value="1"/>
</dbReference>
<proteinExistence type="inferred from homology"/>
<evidence type="ECO:0000313" key="18">
    <source>
        <dbReference type="EMBL" id="CAK9274056.1"/>
    </source>
</evidence>
<evidence type="ECO:0000256" key="16">
    <source>
        <dbReference type="SAM" id="MobiDB-lite"/>
    </source>
</evidence>
<dbReference type="Gene3D" id="1.25.10.10">
    <property type="entry name" value="Leucine-rich Repeat Variant"/>
    <property type="match status" value="1"/>
</dbReference>
<organism evidence="18 19">
    <name type="scientific">Sphagnum jensenii</name>
    <dbReference type="NCBI Taxonomy" id="128206"/>
    <lineage>
        <taxon>Eukaryota</taxon>
        <taxon>Viridiplantae</taxon>
        <taxon>Streptophyta</taxon>
        <taxon>Embryophyta</taxon>
        <taxon>Bryophyta</taxon>
        <taxon>Sphagnophytina</taxon>
        <taxon>Sphagnopsida</taxon>
        <taxon>Sphagnales</taxon>
        <taxon>Sphagnaceae</taxon>
        <taxon>Sphagnum</taxon>
    </lineage>
</organism>
<keyword evidence="19" id="KW-1185">Reference proteome</keyword>
<evidence type="ECO:0000256" key="13">
    <source>
        <dbReference type="ARBA" id="ARBA00038024"/>
    </source>
</evidence>